<organism evidence="7 8">
    <name type="scientific">Cuscuta campestris</name>
    <dbReference type="NCBI Taxonomy" id="132261"/>
    <lineage>
        <taxon>Eukaryota</taxon>
        <taxon>Viridiplantae</taxon>
        <taxon>Streptophyta</taxon>
        <taxon>Embryophyta</taxon>
        <taxon>Tracheophyta</taxon>
        <taxon>Spermatophyta</taxon>
        <taxon>Magnoliopsida</taxon>
        <taxon>eudicotyledons</taxon>
        <taxon>Gunneridae</taxon>
        <taxon>Pentapetalae</taxon>
        <taxon>asterids</taxon>
        <taxon>lamiids</taxon>
        <taxon>Solanales</taxon>
        <taxon>Convolvulaceae</taxon>
        <taxon>Cuscuteae</taxon>
        <taxon>Cuscuta</taxon>
        <taxon>Cuscuta subgen. Grammica</taxon>
        <taxon>Cuscuta sect. Cleistogrammica</taxon>
    </lineage>
</organism>
<evidence type="ECO:0000256" key="5">
    <source>
        <dbReference type="ARBA" id="ARBA00023136"/>
    </source>
</evidence>
<dbReference type="OrthoDB" id="1311578at2759"/>
<dbReference type="PANTHER" id="PTHR32191">
    <property type="entry name" value="TETRASPANIN-8-RELATED"/>
    <property type="match status" value="1"/>
</dbReference>
<evidence type="ECO:0000256" key="2">
    <source>
        <dbReference type="ARBA" id="ARBA00006840"/>
    </source>
</evidence>
<keyword evidence="3 6" id="KW-0812">Transmembrane</keyword>
<proteinExistence type="inferred from homology"/>
<reference evidence="7 8" key="1">
    <citation type="submission" date="2018-04" db="EMBL/GenBank/DDBJ databases">
        <authorList>
            <person name="Vogel A."/>
        </authorList>
    </citation>
    <scope>NUCLEOTIDE SEQUENCE [LARGE SCALE GENOMIC DNA]</scope>
</reference>
<evidence type="ECO:0000256" key="3">
    <source>
        <dbReference type="ARBA" id="ARBA00022692"/>
    </source>
</evidence>
<dbReference type="AlphaFoldDB" id="A0A484LX96"/>
<dbReference type="InterPro" id="IPR044991">
    <property type="entry name" value="TET_plant"/>
</dbReference>
<dbReference type="GO" id="GO:0009734">
    <property type="term" value="P:auxin-activated signaling pathway"/>
    <property type="evidence" value="ECO:0007669"/>
    <property type="project" value="InterPro"/>
</dbReference>
<evidence type="ECO:0000256" key="4">
    <source>
        <dbReference type="ARBA" id="ARBA00022989"/>
    </source>
</evidence>
<dbReference type="GO" id="GO:0016020">
    <property type="term" value="C:membrane"/>
    <property type="evidence" value="ECO:0007669"/>
    <property type="project" value="UniProtKB-SubCell"/>
</dbReference>
<evidence type="ECO:0000256" key="6">
    <source>
        <dbReference type="SAM" id="Phobius"/>
    </source>
</evidence>
<accession>A0A484LX96</accession>
<keyword evidence="5 6" id="KW-0472">Membrane</keyword>
<sequence>MLGLLAIIVYLAYFVLFLYKISGIREPGALALNRSYMEYRLDPEDGAPGWVRGKLDHWGDAIATCLASSVPKCAQLDLQAYSGPEDFFKTNLTAFESGCCKPPTPCEFTIQNATNWIAPVAPGADPDCVKWNNDPNQLCYSCDSCKAGLVVTIGKGGKDACFILVIAFLVLVGVCCFEGYALYKVNVLKSKDELKKPQKGDQGEKK</sequence>
<dbReference type="Proteomes" id="UP000595140">
    <property type="component" value="Unassembled WGS sequence"/>
</dbReference>
<evidence type="ECO:0000313" key="8">
    <source>
        <dbReference type="Proteomes" id="UP000595140"/>
    </source>
</evidence>
<comment type="subcellular location">
    <subcellularLocation>
        <location evidence="1">Membrane</location>
    </subcellularLocation>
</comment>
<evidence type="ECO:0000256" key="1">
    <source>
        <dbReference type="ARBA" id="ARBA00004370"/>
    </source>
</evidence>
<dbReference type="EMBL" id="OOIL02002214">
    <property type="protein sequence ID" value="VFQ80879.1"/>
    <property type="molecule type" value="Genomic_DNA"/>
</dbReference>
<keyword evidence="8" id="KW-1185">Reference proteome</keyword>
<keyword evidence="4 6" id="KW-1133">Transmembrane helix</keyword>
<evidence type="ECO:0000313" key="7">
    <source>
        <dbReference type="EMBL" id="VFQ80879.1"/>
    </source>
</evidence>
<comment type="similarity">
    <text evidence="2">Belongs to the tetraspanin (TM4SF) family.</text>
</comment>
<gene>
    <name evidence="7" type="ORF">CCAM_LOCUS22655</name>
</gene>
<name>A0A484LX96_9ASTE</name>
<protein>
    <submittedName>
        <fullName evidence="7">Uncharacterized protein</fullName>
    </submittedName>
</protein>
<feature type="transmembrane region" description="Helical" evidence="6">
    <location>
        <begin position="162"/>
        <end position="183"/>
    </location>
</feature>